<protein>
    <submittedName>
        <fullName evidence="2">Uncharacterized protein</fullName>
    </submittedName>
</protein>
<reference evidence="2 3" key="1">
    <citation type="journal article" date="2005" name="PLoS Biol.">
        <title>The genomes of Oryza sativa: a history of duplications.</title>
        <authorList>
            <person name="Yu J."/>
            <person name="Wang J."/>
            <person name="Lin W."/>
            <person name="Li S."/>
            <person name="Li H."/>
            <person name="Zhou J."/>
            <person name="Ni P."/>
            <person name="Dong W."/>
            <person name="Hu S."/>
            <person name="Zeng C."/>
            <person name="Zhang J."/>
            <person name="Zhang Y."/>
            <person name="Li R."/>
            <person name="Xu Z."/>
            <person name="Li S."/>
            <person name="Li X."/>
            <person name="Zheng H."/>
            <person name="Cong L."/>
            <person name="Lin L."/>
            <person name="Yin J."/>
            <person name="Geng J."/>
            <person name="Li G."/>
            <person name="Shi J."/>
            <person name="Liu J."/>
            <person name="Lv H."/>
            <person name="Li J."/>
            <person name="Wang J."/>
            <person name="Deng Y."/>
            <person name="Ran L."/>
            <person name="Shi X."/>
            <person name="Wang X."/>
            <person name="Wu Q."/>
            <person name="Li C."/>
            <person name="Ren X."/>
            <person name="Wang J."/>
            <person name="Wang X."/>
            <person name="Li D."/>
            <person name="Liu D."/>
            <person name="Zhang X."/>
            <person name="Ji Z."/>
            <person name="Zhao W."/>
            <person name="Sun Y."/>
            <person name="Zhang Z."/>
            <person name="Bao J."/>
            <person name="Han Y."/>
            <person name="Dong L."/>
            <person name="Ji J."/>
            <person name="Chen P."/>
            <person name="Wu S."/>
            <person name="Liu J."/>
            <person name="Xiao Y."/>
            <person name="Bu D."/>
            <person name="Tan J."/>
            <person name="Yang L."/>
            <person name="Ye C."/>
            <person name="Zhang J."/>
            <person name="Xu J."/>
            <person name="Zhou Y."/>
            <person name="Yu Y."/>
            <person name="Zhang B."/>
            <person name="Zhuang S."/>
            <person name="Wei H."/>
            <person name="Liu B."/>
            <person name="Lei M."/>
            <person name="Yu H."/>
            <person name="Li Y."/>
            <person name="Xu H."/>
            <person name="Wei S."/>
            <person name="He X."/>
            <person name="Fang L."/>
            <person name="Zhang Z."/>
            <person name="Zhang Y."/>
            <person name="Huang X."/>
            <person name="Su Z."/>
            <person name="Tong W."/>
            <person name="Li J."/>
            <person name="Tong Z."/>
            <person name="Li S."/>
            <person name="Ye J."/>
            <person name="Wang L."/>
            <person name="Fang L."/>
            <person name="Lei T."/>
            <person name="Chen C."/>
            <person name="Chen H."/>
            <person name="Xu Z."/>
            <person name="Li H."/>
            <person name="Huang H."/>
            <person name="Zhang F."/>
            <person name="Xu H."/>
            <person name="Li N."/>
            <person name="Zhao C."/>
            <person name="Li S."/>
            <person name="Dong L."/>
            <person name="Huang Y."/>
            <person name="Li L."/>
            <person name="Xi Y."/>
            <person name="Qi Q."/>
            <person name="Li W."/>
            <person name="Zhang B."/>
            <person name="Hu W."/>
            <person name="Zhang Y."/>
            <person name="Tian X."/>
            <person name="Jiao Y."/>
            <person name="Liang X."/>
            <person name="Jin J."/>
            <person name="Gao L."/>
            <person name="Zheng W."/>
            <person name="Hao B."/>
            <person name="Liu S."/>
            <person name="Wang W."/>
            <person name="Yuan L."/>
            <person name="Cao M."/>
            <person name="McDermott J."/>
            <person name="Samudrala R."/>
            <person name="Wang J."/>
            <person name="Wong G.K."/>
            <person name="Yang H."/>
        </authorList>
    </citation>
    <scope>NUCLEOTIDE SEQUENCE [LARGE SCALE GENOMIC DNA]</scope>
    <source>
        <strain evidence="3">cv. 93-11</strain>
    </source>
</reference>
<dbReference type="OMA" id="HRSDSTW"/>
<gene>
    <name evidence="2" type="ORF">OsI_03215</name>
</gene>
<feature type="compositionally biased region" description="Basic and acidic residues" evidence="1">
    <location>
        <begin position="125"/>
        <end position="136"/>
    </location>
</feature>
<feature type="region of interest" description="Disordered" evidence="1">
    <location>
        <begin position="102"/>
        <end position="136"/>
    </location>
</feature>
<keyword evidence="3" id="KW-1185">Reference proteome</keyword>
<evidence type="ECO:0000256" key="1">
    <source>
        <dbReference type="SAM" id="MobiDB-lite"/>
    </source>
</evidence>
<dbReference type="AlphaFoldDB" id="B8A786"/>
<evidence type="ECO:0000313" key="3">
    <source>
        <dbReference type="Proteomes" id="UP000007015"/>
    </source>
</evidence>
<sequence>MHTLYPISNQLYQMAEDLLPSSQLPSGQHETSLKENFRKTLRVALTRAARGAKNPSRPRLHSFPLTSPLPELAGGVDGPSAEAAGAWVSVVRLARARRRRAGAACPARQQRRGGFATAARPGSPRRGDVSWDARDGARAARRRRQRRIGHAEVAGWRRDQRRWAAWVAVGGQRGGGGAVASARPPLGLAAVWSALAAGSSFPWLARRSLCSKSSSPSLWGASRHGEGVGRSTRKTQVAKARLFPVRSHRSDSTWRLKGGVAEVAWVSVLGRGGGVVFLVVDQANPVWGAPPLSTGSFLTGWWRWSVDKENSGCRGNVVPCPDSLKSDSTGKPAGGVAEAAWVSYLAEVVGAVAVLSLARLEAGRRWGVGWVW</sequence>
<organism evidence="2 3">
    <name type="scientific">Oryza sativa subsp. indica</name>
    <name type="common">Rice</name>
    <dbReference type="NCBI Taxonomy" id="39946"/>
    <lineage>
        <taxon>Eukaryota</taxon>
        <taxon>Viridiplantae</taxon>
        <taxon>Streptophyta</taxon>
        <taxon>Embryophyta</taxon>
        <taxon>Tracheophyta</taxon>
        <taxon>Spermatophyta</taxon>
        <taxon>Magnoliopsida</taxon>
        <taxon>Liliopsida</taxon>
        <taxon>Poales</taxon>
        <taxon>Poaceae</taxon>
        <taxon>BOP clade</taxon>
        <taxon>Oryzoideae</taxon>
        <taxon>Oryzeae</taxon>
        <taxon>Oryzinae</taxon>
        <taxon>Oryza</taxon>
        <taxon>Oryza sativa</taxon>
    </lineage>
</organism>
<dbReference type="HOGENOM" id="CLU_075674_0_0_1"/>
<dbReference type="Proteomes" id="UP000007015">
    <property type="component" value="Chromosome 1"/>
</dbReference>
<evidence type="ECO:0000313" key="2">
    <source>
        <dbReference type="EMBL" id="EEC71247.1"/>
    </source>
</evidence>
<proteinExistence type="predicted"/>
<name>B8A786_ORYSI</name>
<dbReference type="Gramene" id="BGIOSGA001045-TA">
    <property type="protein sequence ID" value="BGIOSGA001045-PA"/>
    <property type="gene ID" value="BGIOSGA001045"/>
</dbReference>
<feature type="compositionally biased region" description="Low complexity" evidence="1">
    <location>
        <begin position="102"/>
        <end position="114"/>
    </location>
</feature>
<dbReference type="EMBL" id="CM000126">
    <property type="protein sequence ID" value="EEC71247.1"/>
    <property type="molecule type" value="Genomic_DNA"/>
</dbReference>
<accession>B8A786</accession>